<dbReference type="Pfam" id="PF01551">
    <property type="entry name" value="Peptidase_M23"/>
    <property type="match status" value="1"/>
</dbReference>
<feature type="signal peptide" evidence="2">
    <location>
        <begin position="1"/>
        <end position="21"/>
    </location>
</feature>
<dbReference type="InterPro" id="IPR016047">
    <property type="entry name" value="M23ase_b-sheet_dom"/>
</dbReference>
<feature type="coiled-coil region" evidence="1">
    <location>
        <begin position="168"/>
        <end position="202"/>
    </location>
</feature>
<feature type="coiled-coil region" evidence="1">
    <location>
        <begin position="80"/>
        <end position="114"/>
    </location>
</feature>
<proteinExistence type="predicted"/>
<accession>A0A091B794</accession>
<feature type="domain" description="M23ase beta-sheet core" evidence="3">
    <location>
        <begin position="287"/>
        <end position="380"/>
    </location>
</feature>
<keyword evidence="1" id="KW-0175">Coiled coil</keyword>
<comment type="caution">
    <text evidence="4">The sequence shown here is derived from an EMBL/GenBank/DDBJ whole genome shotgun (WGS) entry which is preliminary data.</text>
</comment>
<dbReference type="InterPro" id="IPR011055">
    <property type="entry name" value="Dup_hybrid_motif"/>
</dbReference>
<dbReference type="PANTHER" id="PTHR21666:SF270">
    <property type="entry name" value="MUREIN HYDROLASE ACTIVATOR ENVC"/>
    <property type="match status" value="1"/>
</dbReference>
<dbReference type="Gene3D" id="2.70.70.10">
    <property type="entry name" value="Glucose Permease (Domain IIA)"/>
    <property type="match status" value="1"/>
</dbReference>
<dbReference type="GO" id="GO:0004222">
    <property type="term" value="F:metalloendopeptidase activity"/>
    <property type="evidence" value="ECO:0007669"/>
    <property type="project" value="TreeGrafter"/>
</dbReference>
<evidence type="ECO:0000259" key="3">
    <source>
        <dbReference type="Pfam" id="PF01551"/>
    </source>
</evidence>
<dbReference type="PANTHER" id="PTHR21666">
    <property type="entry name" value="PEPTIDASE-RELATED"/>
    <property type="match status" value="1"/>
</dbReference>
<dbReference type="AlphaFoldDB" id="A0A091B794"/>
<name>A0A091B794_9GAMM</name>
<sequence>MIRFAALLAAALLCAAPAAFAQGAPERARQEAEAQRRLDALRAQIKTITAEQRSVDAERGEATRELRAADATVSGAVRALRRTEAGIATQELELQQLEARQAELEVGLADQREALAALVRSAYALGRHEQLKLLLAQDRMSDLARVLAYHRYFQADRQQRISGLMAELRELAAVAQQITDQRQILEAARAQQQTELAALEAQRGERAGVLAALEARFKDRAARLATLGRDEKSVLKLLEQLQDAVADIPRQVDDNRPFATRRGQLGRPLAGSVLTAFGGRLPDGRSSDGLLIAGTAGAEVRAAAPGRVAYSDWLKGYGLLLILDHGDGWMSLYAFNDALLKDVGDWVRGGEPLATVGSSGGQGRPGLYFELRRNGQPQDPKPWLRP</sequence>
<dbReference type="STRING" id="1384056.N787_09440"/>
<evidence type="ECO:0000313" key="5">
    <source>
        <dbReference type="Proteomes" id="UP000029393"/>
    </source>
</evidence>
<dbReference type="CDD" id="cd12797">
    <property type="entry name" value="M23_peptidase"/>
    <property type="match status" value="1"/>
</dbReference>
<keyword evidence="2" id="KW-0732">Signal</keyword>
<evidence type="ECO:0000256" key="2">
    <source>
        <dbReference type="SAM" id="SignalP"/>
    </source>
</evidence>
<dbReference type="Gene3D" id="6.10.250.3150">
    <property type="match status" value="1"/>
</dbReference>
<keyword evidence="5" id="KW-1185">Reference proteome</keyword>
<dbReference type="Proteomes" id="UP000029393">
    <property type="component" value="Unassembled WGS sequence"/>
</dbReference>
<dbReference type="SUPFAM" id="SSF51261">
    <property type="entry name" value="Duplicated hybrid motif"/>
    <property type="match status" value="1"/>
</dbReference>
<dbReference type="OrthoDB" id="9784703at2"/>
<feature type="chain" id="PRO_5001869464" description="M23ase beta-sheet core domain-containing protein" evidence="2">
    <location>
        <begin position="22"/>
        <end position="386"/>
    </location>
</feature>
<protein>
    <recommendedName>
        <fullName evidence="3">M23ase beta-sheet core domain-containing protein</fullName>
    </recommendedName>
</protein>
<dbReference type="PATRIC" id="fig|1384056.3.peg.1117"/>
<evidence type="ECO:0000313" key="4">
    <source>
        <dbReference type="EMBL" id="KFN46729.1"/>
    </source>
</evidence>
<dbReference type="EMBL" id="AVCK01000013">
    <property type="protein sequence ID" value="KFN46729.1"/>
    <property type="molecule type" value="Genomic_DNA"/>
</dbReference>
<organism evidence="4 5">
    <name type="scientific">Arenimonas metalli CF5-1</name>
    <dbReference type="NCBI Taxonomy" id="1384056"/>
    <lineage>
        <taxon>Bacteria</taxon>
        <taxon>Pseudomonadati</taxon>
        <taxon>Pseudomonadota</taxon>
        <taxon>Gammaproteobacteria</taxon>
        <taxon>Lysobacterales</taxon>
        <taxon>Lysobacteraceae</taxon>
        <taxon>Arenimonas</taxon>
    </lineage>
</organism>
<gene>
    <name evidence="4" type="ORF">N787_09440</name>
</gene>
<reference evidence="4 5" key="1">
    <citation type="submission" date="2013-09" db="EMBL/GenBank/DDBJ databases">
        <title>Genome sequencing of Arenimonas metalli.</title>
        <authorList>
            <person name="Chen F."/>
            <person name="Wang G."/>
        </authorList>
    </citation>
    <scope>NUCLEOTIDE SEQUENCE [LARGE SCALE GENOMIC DNA]</scope>
    <source>
        <strain evidence="4 5">CF5-1</strain>
    </source>
</reference>
<dbReference type="FunFam" id="2.70.70.10:FF:000003">
    <property type="entry name" value="Murein hydrolase activator EnvC"/>
    <property type="match status" value="1"/>
</dbReference>
<evidence type="ECO:0000256" key="1">
    <source>
        <dbReference type="SAM" id="Coils"/>
    </source>
</evidence>
<dbReference type="eggNOG" id="COG4942">
    <property type="taxonomic scope" value="Bacteria"/>
</dbReference>
<dbReference type="InterPro" id="IPR050570">
    <property type="entry name" value="Cell_wall_metabolism_enzyme"/>
</dbReference>
<dbReference type="RefSeq" id="WP_052575183.1">
    <property type="nucleotide sequence ID" value="NZ_AVCK01000013.1"/>
</dbReference>